<feature type="chain" id="PRO_5046912104" description="Carboxypeptidase regulatory-like domain-containing protein" evidence="1">
    <location>
        <begin position="30"/>
        <end position="238"/>
    </location>
</feature>
<reference evidence="3" key="1">
    <citation type="journal article" date="2019" name="Int. J. Syst. Evol. Microbiol.">
        <title>The Global Catalogue of Microorganisms (GCM) 10K type strain sequencing project: providing services to taxonomists for standard genome sequencing and annotation.</title>
        <authorList>
            <consortium name="The Broad Institute Genomics Platform"/>
            <consortium name="The Broad Institute Genome Sequencing Center for Infectious Disease"/>
            <person name="Wu L."/>
            <person name="Ma J."/>
        </authorList>
    </citation>
    <scope>NUCLEOTIDE SEQUENCE [LARGE SCALE GENOMIC DNA]</scope>
    <source>
        <strain evidence="3">JCM 31319</strain>
    </source>
</reference>
<gene>
    <name evidence="2" type="ORF">ACFQ2O_03980</name>
</gene>
<evidence type="ECO:0008006" key="4">
    <source>
        <dbReference type="Google" id="ProtNLM"/>
    </source>
</evidence>
<comment type="caution">
    <text evidence="2">The sequence shown here is derived from an EMBL/GenBank/DDBJ whole genome shotgun (WGS) entry which is preliminary data.</text>
</comment>
<dbReference type="SUPFAM" id="SSF49464">
    <property type="entry name" value="Carboxypeptidase regulatory domain-like"/>
    <property type="match status" value="1"/>
</dbReference>
<protein>
    <recommendedName>
        <fullName evidence="4">Carboxypeptidase regulatory-like domain-containing protein</fullName>
    </recommendedName>
</protein>
<evidence type="ECO:0000313" key="3">
    <source>
        <dbReference type="Proteomes" id="UP001597094"/>
    </source>
</evidence>
<accession>A0ABW3SL61</accession>
<organism evidence="2 3">
    <name type="scientific">Pontibacter rugosus</name>
    <dbReference type="NCBI Taxonomy" id="1745966"/>
    <lineage>
        <taxon>Bacteria</taxon>
        <taxon>Pseudomonadati</taxon>
        <taxon>Bacteroidota</taxon>
        <taxon>Cytophagia</taxon>
        <taxon>Cytophagales</taxon>
        <taxon>Hymenobacteraceae</taxon>
        <taxon>Pontibacter</taxon>
    </lineage>
</organism>
<dbReference type="Proteomes" id="UP001597094">
    <property type="component" value="Unassembled WGS sequence"/>
</dbReference>
<sequence length="238" mass="26437">MKLTNRLLKASILLSIAGLLCLLTGCGHEEDYISKYCPGSCTTIKGRVSTDNGKTPVIGATLLVTWTKATYPLGGSTRKKAVATTDTNGNYELRFLLRDDELQDGYIDLTADFLDSDYLSCQTESFWYASELTRDTVIVQNYTVAPRATINFQLTQRADSQPTDTYQAIFKYKLDAADTDSCTAIVDPLSPYRTDKIPVPANVPVVVHLIKTRAGVRTVEKEVLTLQPDEVRLYEKSF</sequence>
<dbReference type="RefSeq" id="WP_377523111.1">
    <property type="nucleotide sequence ID" value="NZ_JBHTLD010000020.1"/>
</dbReference>
<dbReference type="EMBL" id="JBHTLD010000020">
    <property type="protein sequence ID" value="MFD1185355.1"/>
    <property type="molecule type" value="Genomic_DNA"/>
</dbReference>
<feature type="signal peptide" evidence="1">
    <location>
        <begin position="1"/>
        <end position="29"/>
    </location>
</feature>
<evidence type="ECO:0000256" key="1">
    <source>
        <dbReference type="SAM" id="SignalP"/>
    </source>
</evidence>
<evidence type="ECO:0000313" key="2">
    <source>
        <dbReference type="EMBL" id="MFD1185355.1"/>
    </source>
</evidence>
<dbReference type="InterPro" id="IPR008969">
    <property type="entry name" value="CarboxyPept-like_regulatory"/>
</dbReference>
<proteinExistence type="predicted"/>
<name>A0ABW3SL61_9BACT</name>
<keyword evidence="1" id="KW-0732">Signal</keyword>
<keyword evidence="3" id="KW-1185">Reference proteome</keyword>
<dbReference type="PROSITE" id="PS51257">
    <property type="entry name" value="PROKAR_LIPOPROTEIN"/>
    <property type="match status" value="1"/>
</dbReference>